<evidence type="ECO:0000259" key="2">
    <source>
        <dbReference type="PROSITE" id="PS50206"/>
    </source>
</evidence>
<protein>
    <submittedName>
        <fullName evidence="3">Rhodanese-like domain-containing protein</fullName>
    </submittedName>
</protein>
<dbReference type="Pfam" id="PF00581">
    <property type="entry name" value="Rhodanese"/>
    <property type="match status" value="1"/>
</dbReference>
<dbReference type="PROSITE" id="PS50206">
    <property type="entry name" value="RHODANESE_3"/>
    <property type="match status" value="1"/>
</dbReference>
<sequence>MSLLPMESYPTAYDSPPEPEHPEHETAQQSRKAQVLPENALYIDVRSYGEFMAGHLSGAHCLPLVRLEEQIHLLSPDHEVPLVIYCATGARAELALGLVQRLGYKHAVNGGSALSLAERLHTRLHAGM</sequence>
<dbReference type="InterPro" id="IPR001763">
    <property type="entry name" value="Rhodanese-like_dom"/>
</dbReference>
<comment type="caution">
    <text evidence="3">The sequence shown here is derived from an EMBL/GenBank/DDBJ whole genome shotgun (WGS) entry which is preliminary data.</text>
</comment>
<keyword evidence="4" id="KW-1185">Reference proteome</keyword>
<dbReference type="CDD" id="cd00158">
    <property type="entry name" value="RHOD"/>
    <property type="match status" value="1"/>
</dbReference>
<proteinExistence type="predicted"/>
<dbReference type="Proteomes" id="UP001219862">
    <property type="component" value="Unassembled WGS sequence"/>
</dbReference>
<evidence type="ECO:0000313" key="3">
    <source>
        <dbReference type="EMBL" id="MDC8784706.1"/>
    </source>
</evidence>
<dbReference type="SMART" id="SM00450">
    <property type="entry name" value="RHOD"/>
    <property type="match status" value="1"/>
</dbReference>
<feature type="domain" description="Rhodanese" evidence="2">
    <location>
        <begin position="36"/>
        <end position="115"/>
    </location>
</feature>
<dbReference type="InterPro" id="IPR036873">
    <property type="entry name" value="Rhodanese-like_dom_sf"/>
</dbReference>
<dbReference type="PANTHER" id="PTHR43031">
    <property type="entry name" value="FAD-DEPENDENT OXIDOREDUCTASE"/>
    <property type="match status" value="1"/>
</dbReference>
<dbReference type="EMBL" id="JAQQXS010000004">
    <property type="protein sequence ID" value="MDC8784706.1"/>
    <property type="molecule type" value="Genomic_DNA"/>
</dbReference>
<dbReference type="Gene3D" id="3.40.250.10">
    <property type="entry name" value="Rhodanese-like domain"/>
    <property type="match status" value="1"/>
</dbReference>
<accession>A0ABT5KP73</accession>
<feature type="region of interest" description="Disordered" evidence="1">
    <location>
        <begin position="1"/>
        <end position="33"/>
    </location>
</feature>
<dbReference type="RefSeq" id="WP_273595825.1">
    <property type="nucleotide sequence ID" value="NZ_JAQQXS010000004.1"/>
</dbReference>
<evidence type="ECO:0000313" key="4">
    <source>
        <dbReference type="Proteomes" id="UP001219862"/>
    </source>
</evidence>
<dbReference type="PANTHER" id="PTHR43031:SF1">
    <property type="entry name" value="PYRIDINE NUCLEOTIDE-DISULPHIDE OXIDOREDUCTASE"/>
    <property type="match status" value="1"/>
</dbReference>
<evidence type="ECO:0000256" key="1">
    <source>
        <dbReference type="SAM" id="MobiDB-lite"/>
    </source>
</evidence>
<gene>
    <name evidence="3" type="ORF">PRZ01_05830</name>
</gene>
<reference evidence="3 4" key="1">
    <citation type="submission" date="2022-10" db="EMBL/GenBank/DDBJ databases">
        <title>paucibacter sp. hw8 Genome sequencing.</title>
        <authorList>
            <person name="Park S."/>
        </authorList>
    </citation>
    <scope>NUCLEOTIDE SEQUENCE [LARGE SCALE GENOMIC DNA]</scope>
    <source>
        <strain evidence="4">hw8</strain>
    </source>
</reference>
<dbReference type="SUPFAM" id="SSF52821">
    <property type="entry name" value="Rhodanese/Cell cycle control phosphatase"/>
    <property type="match status" value="1"/>
</dbReference>
<name>A0ABT5KP73_9BURK</name>
<organism evidence="3 4">
    <name type="scientific">Roseateles koreensis</name>
    <dbReference type="NCBI Taxonomy" id="2987526"/>
    <lineage>
        <taxon>Bacteria</taxon>
        <taxon>Pseudomonadati</taxon>
        <taxon>Pseudomonadota</taxon>
        <taxon>Betaproteobacteria</taxon>
        <taxon>Burkholderiales</taxon>
        <taxon>Sphaerotilaceae</taxon>
        <taxon>Roseateles</taxon>
    </lineage>
</organism>
<dbReference type="InterPro" id="IPR050229">
    <property type="entry name" value="GlpE_sulfurtransferase"/>
</dbReference>